<evidence type="ECO:0000313" key="3">
    <source>
        <dbReference type="EMBL" id="MFC5475014.1"/>
    </source>
</evidence>
<comment type="similarity">
    <text evidence="1">Belongs to the GST superfamily. NadH family.</text>
</comment>
<dbReference type="Proteomes" id="UP001596045">
    <property type="component" value="Unassembled WGS sequence"/>
</dbReference>
<dbReference type="InterPro" id="IPR036249">
    <property type="entry name" value="Thioredoxin-like_sf"/>
</dbReference>
<sequence>MAAAIDFYFDFSSPYGYFAATHIEQLAAKYDRDVEWHPILLGPVFKTTGSTPLTEVPMKGDYAFHDFERSARFHRIPYRRPEAFPIPTQAAARAVLWVRSKQGADKASQLAKRIYTAYFVDGINIGEPMRLVEIAQQANIDTTGLADGINSLPIKNQLKAEVDLAMARGVFGSPFVIVDGESFWGFDRFDQLDAFLRDGKI</sequence>
<dbReference type="Pfam" id="PF01323">
    <property type="entry name" value="DSBA"/>
    <property type="match status" value="1"/>
</dbReference>
<proteinExistence type="inferred from homology"/>
<dbReference type="PANTHER" id="PTHR42943">
    <property type="entry name" value="GLUTATHIONE S-TRANSFERASE KAPPA"/>
    <property type="match status" value="1"/>
</dbReference>
<keyword evidence="4" id="KW-1185">Reference proteome</keyword>
<evidence type="ECO:0000259" key="2">
    <source>
        <dbReference type="Pfam" id="PF01323"/>
    </source>
</evidence>
<protein>
    <recommendedName>
        <fullName evidence="1">2-hydroxychromene-2-carboxylate isomerase</fullName>
        <ecNumber evidence="1">5.99.1.4</ecNumber>
    </recommendedName>
</protein>
<dbReference type="EMBL" id="JBHSMT010000025">
    <property type="protein sequence ID" value="MFC5475014.1"/>
    <property type="molecule type" value="Genomic_DNA"/>
</dbReference>
<organism evidence="3 4">
    <name type="scientific">Paraherbaspirillum soli</name>
    <dbReference type="NCBI Taxonomy" id="631222"/>
    <lineage>
        <taxon>Bacteria</taxon>
        <taxon>Pseudomonadati</taxon>
        <taxon>Pseudomonadota</taxon>
        <taxon>Betaproteobacteria</taxon>
        <taxon>Burkholderiales</taxon>
        <taxon>Oxalobacteraceae</taxon>
        <taxon>Paraherbaspirillum</taxon>
    </lineage>
</organism>
<name>A0ABW0MB20_9BURK</name>
<dbReference type="Gene3D" id="3.40.30.10">
    <property type="entry name" value="Glutaredoxin"/>
    <property type="match status" value="1"/>
</dbReference>
<dbReference type="EC" id="5.99.1.4" evidence="1"/>
<dbReference type="InterPro" id="IPR001853">
    <property type="entry name" value="DSBA-like_thioredoxin_dom"/>
</dbReference>
<feature type="domain" description="DSBA-like thioredoxin" evidence="2">
    <location>
        <begin position="5"/>
        <end position="196"/>
    </location>
</feature>
<comment type="caution">
    <text evidence="3">The sequence shown here is derived from an EMBL/GenBank/DDBJ whole genome shotgun (WGS) entry which is preliminary data.</text>
</comment>
<evidence type="ECO:0000313" key="4">
    <source>
        <dbReference type="Proteomes" id="UP001596045"/>
    </source>
</evidence>
<dbReference type="RefSeq" id="WP_378998119.1">
    <property type="nucleotide sequence ID" value="NZ_JBHSMT010000025.1"/>
</dbReference>
<dbReference type="CDD" id="cd03022">
    <property type="entry name" value="DsbA_HCCA_Iso"/>
    <property type="match status" value="1"/>
</dbReference>
<dbReference type="GO" id="GO:0016853">
    <property type="term" value="F:isomerase activity"/>
    <property type="evidence" value="ECO:0007669"/>
    <property type="project" value="UniProtKB-KW"/>
</dbReference>
<comment type="catalytic activity">
    <reaction evidence="1">
        <text>2-hydroxychromene-2-carboxylate = (3E)-4-(2-hydroxyphenyl)-2-oxobut-3-enoate</text>
        <dbReference type="Rhea" id="RHEA:27401"/>
        <dbReference type="ChEBI" id="CHEBI:59350"/>
        <dbReference type="ChEBI" id="CHEBI:59353"/>
        <dbReference type="EC" id="5.99.1.4"/>
    </reaction>
</comment>
<dbReference type="InterPro" id="IPR051924">
    <property type="entry name" value="GST_Kappa/NadH"/>
</dbReference>
<gene>
    <name evidence="3" type="ORF">ACFPM8_13715</name>
</gene>
<dbReference type="InterPro" id="IPR044087">
    <property type="entry name" value="NahD-like"/>
</dbReference>
<dbReference type="InterPro" id="IPR014440">
    <property type="entry name" value="HCCAis_GSTk"/>
</dbReference>
<keyword evidence="1 3" id="KW-0413">Isomerase</keyword>
<dbReference type="PANTHER" id="PTHR42943:SF2">
    <property type="entry name" value="GLUTATHIONE S-TRANSFERASE KAPPA 1"/>
    <property type="match status" value="1"/>
</dbReference>
<accession>A0ABW0MB20</accession>
<reference evidence="4" key="1">
    <citation type="journal article" date="2019" name="Int. J. Syst. Evol. Microbiol.">
        <title>The Global Catalogue of Microorganisms (GCM) 10K type strain sequencing project: providing services to taxonomists for standard genome sequencing and annotation.</title>
        <authorList>
            <consortium name="The Broad Institute Genomics Platform"/>
            <consortium name="The Broad Institute Genome Sequencing Center for Infectious Disease"/>
            <person name="Wu L."/>
            <person name="Ma J."/>
        </authorList>
    </citation>
    <scope>NUCLEOTIDE SEQUENCE [LARGE SCALE GENOMIC DNA]</scope>
    <source>
        <strain evidence="4">JCM 17066</strain>
    </source>
</reference>
<evidence type="ECO:0000256" key="1">
    <source>
        <dbReference type="PIRNR" id="PIRNR006386"/>
    </source>
</evidence>
<dbReference type="SUPFAM" id="SSF52833">
    <property type="entry name" value="Thioredoxin-like"/>
    <property type="match status" value="1"/>
</dbReference>
<dbReference type="PIRSF" id="PIRSF006386">
    <property type="entry name" value="HCCAis_GSTk"/>
    <property type="match status" value="1"/>
</dbReference>